<keyword evidence="4" id="KW-0804">Transcription</keyword>
<dbReference type="SUPFAM" id="SSF88659">
    <property type="entry name" value="Sigma3 and sigma4 domains of RNA polymerase sigma factors"/>
    <property type="match status" value="1"/>
</dbReference>
<protein>
    <submittedName>
        <fullName evidence="7">RNA polymerase sigma-70 factor, Bacteroides expansion family 1</fullName>
    </submittedName>
</protein>
<dbReference type="NCBIfam" id="TIGR02937">
    <property type="entry name" value="sigma70-ECF"/>
    <property type="match status" value="1"/>
</dbReference>
<reference evidence="7 8" key="1">
    <citation type="submission" date="2016-10" db="EMBL/GenBank/DDBJ databases">
        <authorList>
            <person name="de Groot N.N."/>
        </authorList>
    </citation>
    <scope>NUCLEOTIDE SEQUENCE [LARGE SCALE GENOMIC DNA]</scope>
    <source>
        <strain evidence="7 8">MP1X4</strain>
    </source>
</reference>
<dbReference type="GO" id="GO:0016987">
    <property type="term" value="F:sigma factor activity"/>
    <property type="evidence" value="ECO:0007669"/>
    <property type="project" value="UniProtKB-KW"/>
</dbReference>
<dbReference type="STRING" id="652787.SAMN05216490_4065"/>
<keyword evidence="3" id="KW-0731">Sigma factor</keyword>
<dbReference type="Proteomes" id="UP000199679">
    <property type="component" value="Chromosome I"/>
</dbReference>
<keyword evidence="2" id="KW-0805">Transcription regulation</keyword>
<evidence type="ECO:0000313" key="7">
    <source>
        <dbReference type="EMBL" id="SDT56429.1"/>
    </source>
</evidence>
<dbReference type="SUPFAM" id="SSF88946">
    <property type="entry name" value="Sigma2 domain of RNA polymerase sigma factors"/>
    <property type="match status" value="1"/>
</dbReference>
<evidence type="ECO:0000259" key="6">
    <source>
        <dbReference type="Pfam" id="PF08281"/>
    </source>
</evidence>
<name>A0A1H2BEV8_MUCMA</name>
<dbReference type="Pfam" id="PF04542">
    <property type="entry name" value="Sigma70_r2"/>
    <property type="match status" value="1"/>
</dbReference>
<evidence type="ECO:0000256" key="4">
    <source>
        <dbReference type="ARBA" id="ARBA00023163"/>
    </source>
</evidence>
<gene>
    <name evidence="7" type="ORF">SAMN05216490_4065</name>
</gene>
<dbReference type="PANTHER" id="PTHR43133">
    <property type="entry name" value="RNA POLYMERASE ECF-TYPE SIGMA FACTO"/>
    <property type="match status" value="1"/>
</dbReference>
<dbReference type="InterPro" id="IPR007627">
    <property type="entry name" value="RNA_pol_sigma70_r2"/>
</dbReference>
<dbReference type="RefSeq" id="WP_091377298.1">
    <property type="nucleotide sequence ID" value="NZ_LT629740.1"/>
</dbReference>
<dbReference type="InterPro" id="IPR039425">
    <property type="entry name" value="RNA_pol_sigma-70-like"/>
</dbReference>
<dbReference type="CDD" id="cd06171">
    <property type="entry name" value="Sigma70_r4"/>
    <property type="match status" value="1"/>
</dbReference>
<organism evidence="7 8">
    <name type="scientific">Mucilaginibacter mallensis</name>
    <dbReference type="NCBI Taxonomy" id="652787"/>
    <lineage>
        <taxon>Bacteria</taxon>
        <taxon>Pseudomonadati</taxon>
        <taxon>Bacteroidota</taxon>
        <taxon>Sphingobacteriia</taxon>
        <taxon>Sphingobacteriales</taxon>
        <taxon>Sphingobacteriaceae</taxon>
        <taxon>Mucilaginibacter</taxon>
    </lineage>
</organism>
<sequence length="189" mass="22146">MLKYNPLTDQQLASLLRDGDHGAYKEIYNRYTGILYRHAFAKLQDREEAKDIVQELFITLWDKYEQIDFQTNLAGYLYRMLQNRILNLIAHKKVAAQYIDSLQEFIDHGEAITDHLVRINDLKDLIEKEIAGLPDKMREVFELSRKSYLSHKEIAEKLDISEKTVKNQVNGALKILRKKLGVAIFFLFV</sequence>
<proteinExistence type="inferred from homology"/>
<feature type="domain" description="RNA polymerase sigma factor 70 region 4 type 2" evidence="6">
    <location>
        <begin position="125"/>
        <end position="174"/>
    </location>
</feature>
<dbReference type="InterPro" id="IPR014284">
    <property type="entry name" value="RNA_pol_sigma-70_dom"/>
</dbReference>
<dbReference type="InterPro" id="IPR036388">
    <property type="entry name" value="WH-like_DNA-bd_sf"/>
</dbReference>
<dbReference type="InterPro" id="IPR013324">
    <property type="entry name" value="RNA_pol_sigma_r3/r4-like"/>
</dbReference>
<dbReference type="Gene3D" id="1.10.10.10">
    <property type="entry name" value="Winged helix-like DNA-binding domain superfamily/Winged helix DNA-binding domain"/>
    <property type="match status" value="1"/>
</dbReference>
<dbReference type="InterPro" id="IPR013249">
    <property type="entry name" value="RNA_pol_sigma70_r4_t2"/>
</dbReference>
<evidence type="ECO:0000256" key="1">
    <source>
        <dbReference type="ARBA" id="ARBA00010641"/>
    </source>
</evidence>
<dbReference type="NCBIfam" id="TIGR02985">
    <property type="entry name" value="Sig70_bacteroi1"/>
    <property type="match status" value="1"/>
</dbReference>
<accession>A0A1H2BEV8</accession>
<evidence type="ECO:0000256" key="3">
    <source>
        <dbReference type="ARBA" id="ARBA00023082"/>
    </source>
</evidence>
<dbReference type="Gene3D" id="1.10.1740.10">
    <property type="match status" value="1"/>
</dbReference>
<feature type="domain" description="RNA polymerase sigma-70 region 2" evidence="5">
    <location>
        <begin position="27"/>
        <end position="92"/>
    </location>
</feature>
<dbReference type="PANTHER" id="PTHR43133:SF46">
    <property type="entry name" value="RNA POLYMERASE SIGMA-70 FACTOR ECF SUBFAMILY"/>
    <property type="match status" value="1"/>
</dbReference>
<dbReference type="OrthoDB" id="659569at2"/>
<evidence type="ECO:0000313" key="8">
    <source>
        <dbReference type="Proteomes" id="UP000199679"/>
    </source>
</evidence>
<dbReference type="GO" id="GO:0003677">
    <property type="term" value="F:DNA binding"/>
    <property type="evidence" value="ECO:0007669"/>
    <property type="project" value="InterPro"/>
</dbReference>
<dbReference type="InterPro" id="IPR013325">
    <property type="entry name" value="RNA_pol_sigma_r2"/>
</dbReference>
<dbReference type="Pfam" id="PF08281">
    <property type="entry name" value="Sigma70_r4_2"/>
    <property type="match status" value="1"/>
</dbReference>
<dbReference type="GO" id="GO:0006352">
    <property type="term" value="P:DNA-templated transcription initiation"/>
    <property type="evidence" value="ECO:0007669"/>
    <property type="project" value="InterPro"/>
</dbReference>
<keyword evidence="8" id="KW-1185">Reference proteome</keyword>
<dbReference type="EMBL" id="LT629740">
    <property type="protein sequence ID" value="SDT56429.1"/>
    <property type="molecule type" value="Genomic_DNA"/>
</dbReference>
<dbReference type="AlphaFoldDB" id="A0A1H2BEV8"/>
<evidence type="ECO:0000259" key="5">
    <source>
        <dbReference type="Pfam" id="PF04542"/>
    </source>
</evidence>
<evidence type="ECO:0000256" key="2">
    <source>
        <dbReference type="ARBA" id="ARBA00023015"/>
    </source>
</evidence>
<comment type="similarity">
    <text evidence="1">Belongs to the sigma-70 factor family. ECF subfamily.</text>
</comment>
<dbReference type="InterPro" id="IPR014327">
    <property type="entry name" value="RNA_pol_sigma70_bacteroid"/>
</dbReference>